<dbReference type="RefSeq" id="WP_380621985.1">
    <property type="nucleotide sequence ID" value="NZ_JBHSDK010000018.1"/>
</dbReference>
<keyword evidence="2" id="KW-0812">Transmembrane</keyword>
<evidence type="ECO:0000256" key="1">
    <source>
        <dbReference type="SAM" id="MobiDB-lite"/>
    </source>
</evidence>
<feature type="transmembrane region" description="Helical" evidence="2">
    <location>
        <begin position="21"/>
        <end position="38"/>
    </location>
</feature>
<keyword evidence="4" id="KW-1185">Reference proteome</keyword>
<evidence type="ECO:0000313" key="3">
    <source>
        <dbReference type="EMBL" id="MFC4336262.1"/>
    </source>
</evidence>
<keyword evidence="2" id="KW-1133">Transmembrane helix</keyword>
<feature type="region of interest" description="Disordered" evidence="1">
    <location>
        <begin position="1"/>
        <end position="20"/>
    </location>
</feature>
<reference evidence="4" key="1">
    <citation type="journal article" date="2019" name="Int. J. Syst. Evol. Microbiol.">
        <title>The Global Catalogue of Microorganisms (GCM) 10K type strain sequencing project: providing services to taxonomists for standard genome sequencing and annotation.</title>
        <authorList>
            <consortium name="The Broad Institute Genomics Platform"/>
            <consortium name="The Broad Institute Genome Sequencing Center for Infectious Disease"/>
            <person name="Wu L."/>
            <person name="Ma J."/>
        </authorList>
    </citation>
    <scope>NUCLEOTIDE SEQUENCE [LARGE SCALE GENOMIC DNA]</scope>
    <source>
        <strain evidence="4">IBRC-M 10908</strain>
    </source>
</reference>
<gene>
    <name evidence="3" type="ORF">ACFPET_13730</name>
</gene>
<name>A0ABV8U0B5_9ACTN</name>
<evidence type="ECO:0000313" key="4">
    <source>
        <dbReference type="Proteomes" id="UP001595823"/>
    </source>
</evidence>
<dbReference type="EMBL" id="JBHSDK010000018">
    <property type="protein sequence ID" value="MFC4336262.1"/>
    <property type="molecule type" value="Genomic_DNA"/>
</dbReference>
<evidence type="ECO:0008006" key="5">
    <source>
        <dbReference type="Google" id="ProtNLM"/>
    </source>
</evidence>
<protein>
    <recommendedName>
        <fullName evidence="5">MYXO-CTERM domain-containing protein</fullName>
    </recommendedName>
</protein>
<dbReference type="Proteomes" id="UP001595823">
    <property type="component" value="Unassembled WGS sequence"/>
</dbReference>
<comment type="caution">
    <text evidence="3">The sequence shown here is derived from an EMBL/GenBank/DDBJ whole genome shotgun (WGS) entry which is preliminary data.</text>
</comment>
<sequence>MSDPYRFDDRTPPRQSGEKGVDGANALLWVGVAVLAGANTAMSLTGRELLGALFGGGAVVLLAVLGLRYVARRRR</sequence>
<organism evidence="3 4">
    <name type="scientific">Salininema proteolyticum</name>
    <dbReference type="NCBI Taxonomy" id="1607685"/>
    <lineage>
        <taxon>Bacteria</taxon>
        <taxon>Bacillati</taxon>
        <taxon>Actinomycetota</taxon>
        <taxon>Actinomycetes</taxon>
        <taxon>Glycomycetales</taxon>
        <taxon>Glycomycetaceae</taxon>
        <taxon>Salininema</taxon>
    </lineage>
</organism>
<feature type="transmembrane region" description="Helical" evidence="2">
    <location>
        <begin position="50"/>
        <end position="71"/>
    </location>
</feature>
<accession>A0ABV8U0B5</accession>
<evidence type="ECO:0000256" key="2">
    <source>
        <dbReference type="SAM" id="Phobius"/>
    </source>
</evidence>
<keyword evidence="2" id="KW-0472">Membrane</keyword>
<proteinExistence type="predicted"/>